<gene>
    <name evidence="3" type="ORF">FOL47_002314</name>
</gene>
<keyword evidence="2" id="KW-0732">Signal</keyword>
<accession>A0A7J6ME71</accession>
<feature type="region of interest" description="Disordered" evidence="1">
    <location>
        <begin position="696"/>
        <end position="725"/>
    </location>
</feature>
<dbReference type="Proteomes" id="UP000591131">
    <property type="component" value="Unassembled WGS sequence"/>
</dbReference>
<keyword evidence="4" id="KW-1185">Reference proteome</keyword>
<organism evidence="3 4">
    <name type="scientific">Perkinsus chesapeaki</name>
    <name type="common">Clam parasite</name>
    <name type="synonym">Perkinsus andrewsi</name>
    <dbReference type="NCBI Taxonomy" id="330153"/>
    <lineage>
        <taxon>Eukaryota</taxon>
        <taxon>Sar</taxon>
        <taxon>Alveolata</taxon>
        <taxon>Perkinsozoa</taxon>
        <taxon>Perkinsea</taxon>
        <taxon>Perkinsida</taxon>
        <taxon>Perkinsidae</taxon>
        <taxon>Perkinsus</taxon>
    </lineage>
</organism>
<protein>
    <submittedName>
        <fullName evidence="3">Uncharacterized protein</fullName>
    </submittedName>
</protein>
<evidence type="ECO:0000313" key="4">
    <source>
        <dbReference type="Proteomes" id="UP000591131"/>
    </source>
</evidence>
<reference evidence="3 4" key="1">
    <citation type="submission" date="2020-04" db="EMBL/GenBank/DDBJ databases">
        <title>Perkinsus chesapeaki whole genome sequence.</title>
        <authorList>
            <person name="Bogema D.R."/>
        </authorList>
    </citation>
    <scope>NUCLEOTIDE SEQUENCE [LARGE SCALE GENOMIC DNA]</scope>
    <source>
        <strain evidence="3">ATCC PRA-425</strain>
    </source>
</reference>
<feature type="region of interest" description="Disordered" evidence="1">
    <location>
        <begin position="1388"/>
        <end position="1407"/>
    </location>
</feature>
<evidence type="ECO:0000256" key="2">
    <source>
        <dbReference type="SAM" id="SignalP"/>
    </source>
</evidence>
<dbReference type="OrthoDB" id="423029at2759"/>
<comment type="caution">
    <text evidence="3">The sequence shown here is derived from an EMBL/GenBank/DDBJ whole genome shotgun (WGS) entry which is preliminary data.</text>
</comment>
<proteinExistence type="predicted"/>
<dbReference type="EMBL" id="JAAPAO010000162">
    <property type="protein sequence ID" value="KAF4669883.1"/>
    <property type="molecule type" value="Genomic_DNA"/>
</dbReference>
<feature type="signal peptide" evidence="2">
    <location>
        <begin position="1"/>
        <end position="16"/>
    </location>
</feature>
<sequence length="1622" mass="176965">MRLYWFLEALCAFSVAYRLHWSPLGNGSCVIPELSSTAAAFPFCGVPDTYCTLPRPRVYLPRKIRFNSTFEQDLADHLHQAGSYAITNVTLNDSGIVVDVLGPARPLWADPHRQLTCHDEFIVLLRGPTAQAAVVSQGSLSFNSLHCHYSASLPLFLSGTYFLGVYVGYMYGFNRLYPRAMEIPSSFYTDCWLHFHTNEELQSVWPMNRKTMADLLVHPGLIKLEIGGSVGMTMFNCSGKIDLWVHRRLVGNIKAHCKHSDFGQDLDPRYDYVFLATKAYRRLDYRQVLARHGISLALVGDSTMEDYLDHLSEVSEAGRRPRPCGHNLQTLFYVDPDSSVEDACDITEGDFRWKISYRRYYGSYQHHEGMVGLCRRISYPSSFIEEVIEDLRLSSPNVIYFGENFHTSSKVSPRIYADLVRHALLSLLGSFPEALILVKPTSPYHFLNRQGALPDRPMFMVSYSYHQVMMYNKALEQVVGDIRSSSPGGNRLKLVPLQWEALLPLPEVSRDGLHWHRSFYPCGVRPVDGKSIRVSEDSQLADHRCDEDQCIDFLEGYTNAASHSGDPPLGVRLRNLVPDAGVETMMQIMALAAVISIRFKGIVGLVARSMASPSDNAGASIPGMDQPEGGQPTVAAAFSAEQMTGLLGTAVEGLGGLEGVAADPGLEAAALAAFAHLNNPANGDPTTIPPEMMAEHMEGSVPKKRGRPKGAKKGTGKGRESKGVGAGKKACSECGTINPCRQMQCTECGHEMTPKGTTKRKRGISMVSAMGDLSVSPLAVVPPMGEAGAILAVKGKEAPPPGYRPCDACNSLQPSARKVCANCGAPIIPKSMTSRYWTALRRARPKLPEPFVHPVDIFPSWGAGPNELQNVDEEDLAKTATKSVYSEEPLEVVFECVTDPAAPDTAEVRPGQGVWIEGQGWVINAGRSQELMSLSPSYEARPMVVALASRTESSIELWALESKRVQRMRRLLMGEEVADFHWVEFTATASRIGILCVLFCTGYAALYAVPSSIIDSPIAESTVTTLKLRPYAQIRPIKKCLGVHAMRNRDKIWVLTGMESGCAAIFRVDEEEAPDGRPAKENILRKPLSVLSCSASGEVSQLLAVQWAPVEPESGEAPELFAVATQNGSVWVMSTSCPYPLATAASPAKFWVTDLCWSRMAPDHVFLACQLALAIDVTCPPSGSFDVRRCDISGTNRSLLQCKFMRPEVRQGYNSQACSALQSSCYAPWTFTGWTDGGIKTSDDLVRWTQYLIARYSYTAIDASKTLKSHMGAMTGERSFADVQHHRQAFFSGVAFAGMSCVPQSPMPYTAALLLPDGSVPYIPSSVKVPTSISPQGKVVLGVVSVGTCNSPYCGRGCWFANSARGCREGPNCKRCHNMSCALPADEERKANRKAKSRQRPSKKKRAKLTLAYARATAKGERPVKPPMNRQYLSAMKRLESLRKSGVANQYRSSEASPRDYAAVYRDLLSQCLSPTCQPPTAADSSLLGYSYSAPSLVGMGSGKQVDGGLSPSLGGYSSPVSSSEGDVCSSVEGSLYSSSGHYMDDTSSSSLFGSFSPLVSPKPSTTANDNCLLPVSLSAPAVNDTGASSMDEPWCPQYYSEDEIELELLLQESFSAACQQV</sequence>
<feature type="chain" id="PRO_5029783793" evidence="2">
    <location>
        <begin position="17"/>
        <end position="1622"/>
    </location>
</feature>
<feature type="compositionally biased region" description="Basic residues" evidence="1">
    <location>
        <begin position="702"/>
        <end position="716"/>
    </location>
</feature>
<evidence type="ECO:0000256" key="1">
    <source>
        <dbReference type="SAM" id="MobiDB-lite"/>
    </source>
</evidence>
<name>A0A7J6ME71_PERCH</name>
<evidence type="ECO:0000313" key="3">
    <source>
        <dbReference type="EMBL" id="KAF4669883.1"/>
    </source>
</evidence>
<feature type="compositionally biased region" description="Basic residues" evidence="1">
    <location>
        <begin position="1391"/>
        <end position="1407"/>
    </location>
</feature>